<sequence>MKLKYRRFLKIFAVALGILTILSFAASFGFNYWLKNNLPEIIKKRSPYNITYKHLNVELKTGNITAKDILISSKKPDDQNEIRLEGSISELRISRLGIWDALYNKVINTDDVTFVQPRLKVILAKPKDEKSGGGKQPILFRNIHVQKGDINLLRFNKDSLLAVNNLNLELTNFRLTEKDVKQKLPVVFDSYSISGENFIYRDENIYDYKAQKISTENGQMSIKGFELKPLLTQQQFALKYPNKTNLFAVKSREMTFKDIAFKDNKISLSKIAFDRPDIKIMATNGKSPKSQKNFTYDIELDNISLKNGNILMLKPDGSENMKLKRVSANMNKIVMNEETSKGQIPFRYGAYRFETYDFEYSPSKFYKLSFTSLILDNQKITLSGFNFLPTMSRAQFSKSIPVQEDLYTVKIPKTELIGYKISNINNRLKIDVNNLNVQQMYMNIFSNNTLPRDLKPKTFFSEKFRNIKIPLVIRHTKVINSQLEYEETDTGALAPGKLSFANLNVAIANINTAKIKGQNTLVTVNGKTNFFGTSPTTVLWTFDVADQTDKFRFKANINNLDASRINDFIRPYLHVSTTGMINSVDFDFNGNKNGISGPFLMKNTNLKVELLNEKNQKKKKFLSFLTNWFIRNDTGNAPKQIDVDYTRTEKRSLFNLLWRGIESGLKGSLIGDTSKIEKTVTDIKEKKQEIKQKIEQHKKENKKGLFNGIFKKKETSE</sequence>
<evidence type="ECO:0000256" key="1">
    <source>
        <dbReference type="SAM" id="MobiDB-lite"/>
    </source>
</evidence>
<keyword evidence="2" id="KW-1133">Transmembrane helix</keyword>
<keyword evidence="2" id="KW-0812">Transmembrane</keyword>
<organism evidence="3 4">
    <name type="scientific">Elizabethkingia meningoseptica</name>
    <name type="common">Chryseobacterium meningosepticum</name>
    <dbReference type="NCBI Taxonomy" id="238"/>
    <lineage>
        <taxon>Bacteria</taxon>
        <taxon>Pseudomonadati</taxon>
        <taxon>Bacteroidota</taxon>
        <taxon>Flavobacteriia</taxon>
        <taxon>Flavobacteriales</taxon>
        <taxon>Weeksellaceae</taxon>
        <taxon>Elizabethkingia</taxon>
    </lineage>
</organism>
<dbReference type="AlphaFoldDB" id="A0A1T3I705"/>
<accession>A0A1T3I705</accession>
<keyword evidence="2" id="KW-0472">Membrane</keyword>
<reference evidence="3 4" key="1">
    <citation type="submission" date="2016-11" db="EMBL/GenBank/DDBJ databases">
        <title>Genome sequence and comparative genomic analysis of clinical strain Elizabethkingia meningoseptica 61421 PRCM.</title>
        <authorList>
            <person name="Wang M."/>
            <person name="Hu S."/>
            <person name="Cao L."/>
            <person name="Jiang T."/>
            <person name="Zhou Y."/>
            <person name="Ming D."/>
        </authorList>
    </citation>
    <scope>NUCLEOTIDE SEQUENCE [LARGE SCALE GENOMIC DNA]</scope>
    <source>
        <strain evidence="3 4">61421 PRCM</strain>
    </source>
</reference>
<gene>
    <name evidence="3" type="ORF">BMF97_17680</name>
</gene>
<proteinExistence type="predicted"/>
<keyword evidence="4" id="KW-1185">Reference proteome</keyword>
<dbReference type="OrthoDB" id="1412480at2"/>
<dbReference type="EMBL" id="MPOG01000019">
    <property type="protein sequence ID" value="OOH93330.1"/>
    <property type="molecule type" value="Genomic_DNA"/>
</dbReference>
<dbReference type="Proteomes" id="UP000188947">
    <property type="component" value="Unassembled WGS sequence"/>
</dbReference>
<name>A0A1T3I705_ELIME</name>
<dbReference type="STRING" id="238.BBD35_04955"/>
<comment type="caution">
    <text evidence="3">The sequence shown here is derived from an EMBL/GenBank/DDBJ whole genome shotgun (WGS) entry which is preliminary data.</text>
</comment>
<feature type="region of interest" description="Disordered" evidence="1">
    <location>
        <begin position="694"/>
        <end position="717"/>
    </location>
</feature>
<evidence type="ECO:0000256" key="2">
    <source>
        <dbReference type="SAM" id="Phobius"/>
    </source>
</evidence>
<feature type="transmembrane region" description="Helical" evidence="2">
    <location>
        <begin position="12"/>
        <end position="34"/>
    </location>
</feature>
<evidence type="ECO:0000313" key="3">
    <source>
        <dbReference type="EMBL" id="OOH93330.1"/>
    </source>
</evidence>
<evidence type="ECO:0008006" key="5">
    <source>
        <dbReference type="Google" id="ProtNLM"/>
    </source>
</evidence>
<dbReference type="eggNOG" id="ENOG502Z80K">
    <property type="taxonomic scope" value="Bacteria"/>
</dbReference>
<evidence type="ECO:0000313" key="4">
    <source>
        <dbReference type="Proteomes" id="UP000188947"/>
    </source>
</evidence>
<protein>
    <recommendedName>
        <fullName evidence="5">DUF748 domain-containing protein</fullName>
    </recommendedName>
</protein>